<accession>A0AAD5DV05</accession>
<dbReference type="PROSITE" id="PS51391">
    <property type="entry name" value="CID"/>
    <property type="match status" value="1"/>
</dbReference>
<dbReference type="CDD" id="cd16982">
    <property type="entry name" value="CID_Pcf11"/>
    <property type="match status" value="1"/>
</dbReference>
<dbReference type="Pfam" id="PF04818">
    <property type="entry name" value="CID"/>
    <property type="match status" value="1"/>
</dbReference>
<dbReference type="InterPro" id="IPR008942">
    <property type="entry name" value="ENTH_VHS"/>
</dbReference>
<proteinExistence type="predicted"/>
<feature type="compositionally biased region" description="Low complexity" evidence="1">
    <location>
        <begin position="523"/>
        <end position="537"/>
    </location>
</feature>
<feature type="domain" description="CID" evidence="2">
    <location>
        <begin position="4"/>
        <end position="136"/>
    </location>
</feature>
<protein>
    <recommendedName>
        <fullName evidence="2">CID domain-containing protein</fullName>
    </recommendedName>
</protein>
<dbReference type="GO" id="GO:0006369">
    <property type="term" value="P:termination of RNA polymerase II transcription"/>
    <property type="evidence" value="ECO:0007669"/>
    <property type="project" value="InterPro"/>
</dbReference>
<dbReference type="InterPro" id="IPR057242">
    <property type="entry name" value="PCFS4-like"/>
</dbReference>
<evidence type="ECO:0000259" key="2">
    <source>
        <dbReference type="PROSITE" id="PS51391"/>
    </source>
</evidence>
<dbReference type="SUPFAM" id="SSF48464">
    <property type="entry name" value="ENTH/VHS domain"/>
    <property type="match status" value="1"/>
</dbReference>
<dbReference type="Gene3D" id="1.25.40.90">
    <property type="match status" value="1"/>
</dbReference>
<dbReference type="PANTHER" id="PTHR15921:SF3">
    <property type="entry name" value="PRE-MRNA CLEAVAGE COMPLEX 2 PROTEIN PCF11"/>
    <property type="match status" value="1"/>
</dbReference>
<reference evidence="3" key="1">
    <citation type="submission" date="2020-11" db="EMBL/GenBank/DDBJ databases">
        <title>Chlorella ohadii genome sequencing and assembly.</title>
        <authorList>
            <person name="Murik O."/>
            <person name="Treves H."/>
            <person name="Kedem I."/>
            <person name="Shotland Y."/>
            <person name="Kaplan A."/>
        </authorList>
    </citation>
    <scope>NUCLEOTIDE SEQUENCE</scope>
    <source>
        <strain evidence="3">1</strain>
    </source>
</reference>
<dbReference type="GO" id="GO:0003729">
    <property type="term" value="F:mRNA binding"/>
    <property type="evidence" value="ECO:0007669"/>
    <property type="project" value="InterPro"/>
</dbReference>
<dbReference type="Pfam" id="PF23228">
    <property type="entry name" value="zf_PCFS4"/>
    <property type="match status" value="1"/>
</dbReference>
<dbReference type="InterPro" id="IPR006569">
    <property type="entry name" value="CID_dom"/>
</dbReference>
<dbReference type="GO" id="GO:0000993">
    <property type="term" value="F:RNA polymerase II complex binding"/>
    <property type="evidence" value="ECO:0007669"/>
    <property type="project" value="InterPro"/>
</dbReference>
<dbReference type="SMART" id="SM00582">
    <property type="entry name" value="RPR"/>
    <property type="match status" value="1"/>
</dbReference>
<dbReference type="InterPro" id="IPR045154">
    <property type="entry name" value="PCF11-like"/>
</dbReference>
<feature type="region of interest" description="Disordered" evidence="1">
    <location>
        <begin position="168"/>
        <end position="187"/>
    </location>
</feature>
<organism evidence="3 4">
    <name type="scientific">Chlorella ohadii</name>
    <dbReference type="NCBI Taxonomy" id="2649997"/>
    <lineage>
        <taxon>Eukaryota</taxon>
        <taxon>Viridiplantae</taxon>
        <taxon>Chlorophyta</taxon>
        <taxon>core chlorophytes</taxon>
        <taxon>Trebouxiophyceae</taxon>
        <taxon>Chlorellales</taxon>
        <taxon>Chlorellaceae</taxon>
        <taxon>Chlorella clade</taxon>
        <taxon>Chlorella</taxon>
    </lineage>
</organism>
<dbReference type="AlphaFoldDB" id="A0AAD5DV05"/>
<dbReference type="InterPro" id="IPR047415">
    <property type="entry name" value="Pcf11_CID"/>
</dbReference>
<evidence type="ECO:0000256" key="1">
    <source>
        <dbReference type="SAM" id="MobiDB-lite"/>
    </source>
</evidence>
<dbReference type="GO" id="GO:0005849">
    <property type="term" value="C:mRNA cleavage factor complex"/>
    <property type="evidence" value="ECO:0007669"/>
    <property type="project" value="TreeGrafter"/>
</dbReference>
<dbReference type="Proteomes" id="UP001205105">
    <property type="component" value="Unassembled WGS sequence"/>
</dbReference>
<gene>
    <name evidence="3" type="ORF">COHA_003729</name>
</gene>
<dbReference type="EMBL" id="JADXDR010000050">
    <property type="protein sequence ID" value="KAI7842625.1"/>
    <property type="molecule type" value="Genomic_DNA"/>
</dbReference>
<dbReference type="GO" id="GO:0031124">
    <property type="term" value="P:mRNA 3'-end processing"/>
    <property type="evidence" value="ECO:0007669"/>
    <property type="project" value="InterPro"/>
</dbReference>
<dbReference type="PANTHER" id="PTHR15921">
    <property type="entry name" value="PRE-MRNA CLEAVAGE COMPLEX II"/>
    <property type="match status" value="1"/>
</dbReference>
<keyword evidence="4" id="KW-1185">Reference proteome</keyword>
<dbReference type="GO" id="GO:0005737">
    <property type="term" value="C:cytoplasm"/>
    <property type="evidence" value="ECO:0007669"/>
    <property type="project" value="TreeGrafter"/>
</dbReference>
<feature type="compositionally biased region" description="Low complexity" evidence="1">
    <location>
        <begin position="275"/>
        <end position="286"/>
    </location>
</feature>
<comment type="caution">
    <text evidence="3">The sequence shown here is derived from an EMBL/GenBank/DDBJ whole genome shotgun (WGS) entry which is preliminary data.</text>
</comment>
<feature type="region of interest" description="Disordered" evidence="1">
    <location>
        <begin position="275"/>
        <end position="307"/>
    </location>
</feature>
<name>A0AAD5DV05_9CHLO</name>
<sequence>MAAGQPQVVLAFAQALTELVTVEKKNIVVLTEIARDALRTEPAAAPNLAALISTRILQAAPSQKLPALYLLDSISKLVGEPYKTLFAHNLPEAFMSAWQAGGPGLHRPLDKLLGTWTGVYPQALLADIQGRVAAARAAAAAVQQPSAASGFVAGGGFGFAPTAPLAPMVPDPRLAQQSQFQQQQQQPAFGAAQQSYVQAPAYAQQAAGGYAAPMQPAFCQQPQAQQPMMQPQAVHQPAAALQQVSVPDLLSSLVDAGLLAAPGAAQPVAPLPLHSTPPYASAATATPEREQPASTKLTPDRIKEHNPSALARLLRTTEATKSRFLDRKFLRRQQKAAGASARGSRFWYLDLDTWQASTTGAAAPSGAAAGVGAPAAGAGMRGTQQVAAAAALEQQNHSVPVDDSQTHCALSGEPFEQFWDEAHQEWRYRGAKALGAEEAASYGLEEGALVLVSALGKPAASLLQHAADLGGGMGGGVVAQLQAQHEIAADLAAATAAAVAGGAAGDVKPEMLADQPADALQSEAAGGPEAAGEAGLEPQEKRQRVA</sequence>
<feature type="compositionally biased region" description="Low complexity" evidence="1">
    <location>
        <begin position="175"/>
        <end position="187"/>
    </location>
</feature>
<evidence type="ECO:0000313" key="3">
    <source>
        <dbReference type="EMBL" id="KAI7842625.1"/>
    </source>
</evidence>
<evidence type="ECO:0000313" key="4">
    <source>
        <dbReference type="Proteomes" id="UP001205105"/>
    </source>
</evidence>
<feature type="region of interest" description="Disordered" evidence="1">
    <location>
        <begin position="510"/>
        <end position="546"/>
    </location>
</feature>